<dbReference type="CDD" id="cd00567">
    <property type="entry name" value="ACAD"/>
    <property type="match status" value="1"/>
</dbReference>
<dbReference type="Pfam" id="PF02771">
    <property type="entry name" value="Acyl-CoA_dh_N"/>
    <property type="match status" value="1"/>
</dbReference>
<gene>
    <name evidence="10" type="ORF">Daura_37970</name>
</gene>
<keyword evidence="5 6" id="KW-0560">Oxidoreductase</keyword>
<evidence type="ECO:0000256" key="4">
    <source>
        <dbReference type="ARBA" id="ARBA00022827"/>
    </source>
</evidence>
<dbReference type="InterPro" id="IPR006091">
    <property type="entry name" value="Acyl-CoA_Oxase/DH_mid-dom"/>
</dbReference>
<comment type="cofactor">
    <cofactor evidence="1 6">
        <name>FAD</name>
        <dbReference type="ChEBI" id="CHEBI:57692"/>
    </cofactor>
</comment>
<dbReference type="Pfam" id="PF02770">
    <property type="entry name" value="Acyl-CoA_dh_M"/>
    <property type="match status" value="1"/>
</dbReference>
<dbReference type="AlphaFoldDB" id="A0A9Q9MT12"/>
<evidence type="ECO:0000259" key="9">
    <source>
        <dbReference type="Pfam" id="PF02771"/>
    </source>
</evidence>
<dbReference type="KEGG" id="daur:Daura_37970"/>
<dbReference type="PIRSF" id="PIRSF016578">
    <property type="entry name" value="HsaA"/>
    <property type="match status" value="1"/>
</dbReference>
<reference evidence="10" key="1">
    <citation type="submission" date="2021-04" db="EMBL/GenBank/DDBJ databases">
        <title>Dactylosporangium aurantiacum NRRL B-8018 full assembly.</title>
        <authorList>
            <person name="Hartkoorn R.C."/>
            <person name="Beaudoing E."/>
            <person name="Hot D."/>
        </authorList>
    </citation>
    <scope>NUCLEOTIDE SEQUENCE</scope>
    <source>
        <strain evidence="10">NRRL B-8018</strain>
    </source>
</reference>
<dbReference type="GO" id="GO:0003995">
    <property type="term" value="F:acyl-CoA dehydrogenase activity"/>
    <property type="evidence" value="ECO:0007669"/>
    <property type="project" value="TreeGrafter"/>
</dbReference>
<evidence type="ECO:0000256" key="2">
    <source>
        <dbReference type="ARBA" id="ARBA00009347"/>
    </source>
</evidence>
<dbReference type="Proteomes" id="UP001058003">
    <property type="component" value="Chromosome"/>
</dbReference>
<evidence type="ECO:0000259" key="7">
    <source>
        <dbReference type="Pfam" id="PF00441"/>
    </source>
</evidence>
<dbReference type="GO" id="GO:0050660">
    <property type="term" value="F:flavin adenine dinucleotide binding"/>
    <property type="evidence" value="ECO:0007669"/>
    <property type="project" value="InterPro"/>
</dbReference>
<dbReference type="InterPro" id="IPR009075">
    <property type="entry name" value="AcylCo_DH/oxidase_C"/>
</dbReference>
<comment type="similarity">
    <text evidence="2 6">Belongs to the acyl-CoA dehydrogenase family.</text>
</comment>
<organism evidence="10 11">
    <name type="scientific">Dactylosporangium aurantiacum</name>
    <dbReference type="NCBI Taxonomy" id="35754"/>
    <lineage>
        <taxon>Bacteria</taxon>
        <taxon>Bacillati</taxon>
        <taxon>Actinomycetota</taxon>
        <taxon>Actinomycetes</taxon>
        <taxon>Micromonosporales</taxon>
        <taxon>Micromonosporaceae</taxon>
        <taxon>Dactylosporangium</taxon>
    </lineage>
</organism>
<feature type="domain" description="Acyl-CoA dehydrogenase/oxidase C-terminal" evidence="7">
    <location>
        <begin position="249"/>
        <end position="368"/>
    </location>
</feature>
<dbReference type="OrthoDB" id="2986495at2"/>
<dbReference type="InterPro" id="IPR009100">
    <property type="entry name" value="AcylCoA_DH/oxidase_NM_dom_sf"/>
</dbReference>
<dbReference type="Gene3D" id="2.40.110.10">
    <property type="entry name" value="Butyryl-CoA Dehydrogenase, subunit A, domain 2"/>
    <property type="match status" value="1"/>
</dbReference>
<accession>A0A9Q9MT12</accession>
<protein>
    <submittedName>
        <fullName evidence="10">Acyl-CoA/acyl-ACP dehydrogenase</fullName>
    </submittedName>
</protein>
<evidence type="ECO:0000256" key="1">
    <source>
        <dbReference type="ARBA" id="ARBA00001974"/>
    </source>
</evidence>
<dbReference type="InterPro" id="IPR046373">
    <property type="entry name" value="Acyl-CoA_Oxase/DH_mid-dom_sf"/>
</dbReference>
<name>A0A9Q9MT12_9ACTN</name>
<dbReference type="EMBL" id="CP073767">
    <property type="protein sequence ID" value="UWZ59967.1"/>
    <property type="molecule type" value="Genomic_DNA"/>
</dbReference>
<dbReference type="SUPFAM" id="SSF56645">
    <property type="entry name" value="Acyl-CoA dehydrogenase NM domain-like"/>
    <property type="match status" value="1"/>
</dbReference>
<evidence type="ECO:0000259" key="8">
    <source>
        <dbReference type="Pfam" id="PF02770"/>
    </source>
</evidence>
<dbReference type="PANTHER" id="PTHR43884">
    <property type="entry name" value="ACYL-COA DEHYDROGENASE"/>
    <property type="match status" value="1"/>
</dbReference>
<evidence type="ECO:0000256" key="6">
    <source>
        <dbReference type="RuleBase" id="RU362125"/>
    </source>
</evidence>
<dbReference type="Gene3D" id="1.10.540.10">
    <property type="entry name" value="Acyl-CoA dehydrogenase/oxidase, N-terminal domain"/>
    <property type="match status" value="1"/>
</dbReference>
<dbReference type="Pfam" id="PF00441">
    <property type="entry name" value="Acyl-CoA_dh_1"/>
    <property type="match status" value="1"/>
</dbReference>
<dbReference type="Gene3D" id="1.20.140.10">
    <property type="entry name" value="Butyryl-CoA Dehydrogenase, subunit A, domain 3"/>
    <property type="match status" value="1"/>
</dbReference>
<evidence type="ECO:0000256" key="3">
    <source>
        <dbReference type="ARBA" id="ARBA00022630"/>
    </source>
</evidence>
<proteinExistence type="inferred from homology"/>
<evidence type="ECO:0000313" key="10">
    <source>
        <dbReference type="EMBL" id="UWZ59967.1"/>
    </source>
</evidence>
<evidence type="ECO:0000313" key="11">
    <source>
        <dbReference type="Proteomes" id="UP001058003"/>
    </source>
</evidence>
<keyword evidence="3 6" id="KW-0285">Flavoprotein</keyword>
<dbReference type="PANTHER" id="PTHR43884:SF25">
    <property type="entry name" value="ACYL-COA DEHYDROGENASE YDBM-RELATED"/>
    <property type="match status" value="1"/>
</dbReference>
<dbReference type="InterPro" id="IPR013786">
    <property type="entry name" value="AcylCoA_DH/ox_N"/>
</dbReference>
<evidence type="ECO:0000256" key="5">
    <source>
        <dbReference type="ARBA" id="ARBA00023002"/>
    </source>
</evidence>
<sequence length="406" mass="42604">MRRPATAEGRRLLDAIGGCLDEVRAGARVNHRDGRFPTAVFDRFRDHGILGGTVPAELGGLGVGRLHDTAVALAALGEADPSTALALHVQFSRGLTLTYEWRHGRPAVRPLAERLLRAMARGDALVCGAVKDHRDAVTELAPDGEGGYLLSGRKTMVSMGPVATHFVVSAQLPAAGAPPDLVAPVVRRDTPGLTVVDGWDPLGMRASGTVDVVFDRCPVPAGDVFARGRVGARDDAVLAGQTVSSCSMLGIYVGAAQAARDTAVGHVRDRGGEPPAAVCTLVADVDARLFAVRATVAAALTEVDRVSADTSLEPGERGRQMMTAFQCAKMTVNSLAPALVDDCLTVVGGAAYTAGHPLARLARDVRASWFMQPYTYPDGVGYLSGQALKLDRDNNYVSTRAGGHRS</sequence>
<dbReference type="InterPro" id="IPR037069">
    <property type="entry name" value="AcylCoA_DH/ox_N_sf"/>
</dbReference>
<feature type="domain" description="Acyl-CoA dehydrogenase/oxidase N-terminal" evidence="9">
    <location>
        <begin position="21"/>
        <end position="122"/>
    </location>
</feature>
<dbReference type="SUPFAM" id="SSF47203">
    <property type="entry name" value="Acyl-CoA dehydrogenase C-terminal domain-like"/>
    <property type="match status" value="1"/>
</dbReference>
<dbReference type="InterPro" id="IPR036250">
    <property type="entry name" value="AcylCo_DH-like_C"/>
</dbReference>
<keyword evidence="4 6" id="KW-0274">FAD</keyword>
<feature type="domain" description="Acyl-CoA oxidase/dehydrogenase middle" evidence="8">
    <location>
        <begin position="135"/>
        <end position="217"/>
    </location>
</feature>
<keyword evidence="11" id="KW-1185">Reference proteome</keyword>